<reference evidence="8 9" key="1">
    <citation type="submission" date="2018-06" db="EMBL/GenBank/DDBJ databases">
        <authorList>
            <consortium name="Pathogen Informatics"/>
            <person name="Doyle S."/>
        </authorList>
    </citation>
    <scope>NUCLEOTIDE SEQUENCE [LARGE SCALE GENOMIC DNA]</scope>
    <source>
        <strain evidence="8 9">NCTC10343</strain>
    </source>
</reference>
<sequence>MDLDFDAFEILSADEERVIAEMNQTSKAYEEQLTIPDLFVRQVAKTPQHTAIEEYGSSITYAELEEQANRMARLLYAVGVRPNQRVAVVAERGIELLVAVFGVLKAGAAYVPIDPDYPKKRIQYMLRDSACSVLITESAKLQTMLEDLPESMTTAVCLDETKVQTDKLTVYQRSDWEHQGKASWHCPACENDLAYLIYTSGSTGDPKGVMMTHKAVLNTLFWLQDTFCLAAADVIAQKTSASFTDSVWEFFWPLIYGAKLSIFSSDTVKDPQRLYEQLRDDKVTITQFVPAQMSLFLDAIPTDETDHPLPELKWVFNGGEALLVNGVRDWYSTFQEAKIANIYGMTESAIYATCYLIDASPAEGELSIPLGRPLANTHVYILDKEGQLCPFEVKGEICIGGIGLTAGYWNKPEATDKAFTQHPKTGERLYRTGDLGLLRPDGILEYSGRKDDQVQVRGYRVELKEVERAVSVFPGIKETAVVAQTDEFGVTNLLCYFTSLEKGLEVDDLTTHLRELLPEYMIPGFFMELLEMPLTPNGKIDRKNLPQPERRVHRSTAYVAPRNEREHMLAKIWAGILNISPEDVGIHDSFFEIGGNSISIVRLHRKMQHALGSKATVAELFSYPTIAAYMNHFENQSKDDEQLDQDLMSLLDQIEDGSLDVSQSIRALDHLKEG</sequence>
<dbReference type="FunFam" id="3.40.50.12780:FF:000012">
    <property type="entry name" value="Non-ribosomal peptide synthetase"/>
    <property type="match status" value="1"/>
</dbReference>
<keyword evidence="4" id="KW-0597">Phosphoprotein</keyword>
<dbReference type="NCBIfam" id="TIGR01733">
    <property type="entry name" value="AA-adenyl-dom"/>
    <property type="match status" value="1"/>
</dbReference>
<dbReference type="GO" id="GO:0043041">
    <property type="term" value="P:amino acid activation for nonribosomal peptide biosynthetic process"/>
    <property type="evidence" value="ECO:0007669"/>
    <property type="project" value="TreeGrafter"/>
</dbReference>
<dbReference type="SUPFAM" id="SSF47336">
    <property type="entry name" value="ACP-like"/>
    <property type="match status" value="1"/>
</dbReference>
<keyword evidence="8" id="KW-0413">Isomerase</keyword>
<dbReference type="SUPFAM" id="SSF56801">
    <property type="entry name" value="Acetyl-CoA synthetase-like"/>
    <property type="match status" value="1"/>
</dbReference>
<dbReference type="EC" id="5.1.1.11" evidence="8"/>
<dbReference type="GO" id="GO:0017000">
    <property type="term" value="P:antibiotic biosynthetic process"/>
    <property type="evidence" value="ECO:0007669"/>
    <property type="project" value="UniProtKB-KW"/>
</dbReference>
<dbReference type="CDD" id="cd05930">
    <property type="entry name" value="A_NRPS"/>
    <property type="match status" value="1"/>
</dbReference>
<evidence type="ECO:0000259" key="7">
    <source>
        <dbReference type="PROSITE" id="PS50075"/>
    </source>
</evidence>
<organism evidence="8 9">
    <name type="scientific">Paenibacillus polymyxa</name>
    <name type="common">Bacillus polymyxa</name>
    <dbReference type="NCBI Taxonomy" id="1406"/>
    <lineage>
        <taxon>Bacteria</taxon>
        <taxon>Bacillati</taxon>
        <taxon>Bacillota</taxon>
        <taxon>Bacilli</taxon>
        <taxon>Bacillales</taxon>
        <taxon>Paenibacillaceae</taxon>
        <taxon>Paenibacillus</taxon>
    </lineage>
</organism>
<dbReference type="SMART" id="SM00823">
    <property type="entry name" value="PKS_PP"/>
    <property type="match status" value="1"/>
</dbReference>
<dbReference type="GO" id="GO:0047462">
    <property type="term" value="F:phenylalanine racemase (ATP-hydrolyzing) activity"/>
    <property type="evidence" value="ECO:0007669"/>
    <property type="project" value="UniProtKB-EC"/>
</dbReference>
<protein>
    <submittedName>
        <fullName evidence="8">Bacitracin synthetase 3</fullName>
        <ecNumber evidence="8">5.1.1.11</ecNumber>
    </submittedName>
</protein>
<dbReference type="Gene3D" id="3.30.300.30">
    <property type="match status" value="1"/>
</dbReference>
<evidence type="ECO:0000256" key="1">
    <source>
        <dbReference type="ARBA" id="ARBA00001957"/>
    </source>
</evidence>
<evidence type="ECO:0000256" key="3">
    <source>
        <dbReference type="ARBA" id="ARBA00022450"/>
    </source>
</evidence>
<dbReference type="InterPro" id="IPR025110">
    <property type="entry name" value="AMP-bd_C"/>
</dbReference>
<comment type="cofactor">
    <cofactor evidence="1">
        <name>pantetheine 4'-phosphate</name>
        <dbReference type="ChEBI" id="CHEBI:47942"/>
    </cofactor>
</comment>
<dbReference type="PROSITE" id="PS00455">
    <property type="entry name" value="AMP_BINDING"/>
    <property type="match status" value="1"/>
</dbReference>
<dbReference type="Gene3D" id="3.40.50.12780">
    <property type="entry name" value="N-terminal domain of ligase-like"/>
    <property type="match status" value="1"/>
</dbReference>
<dbReference type="Pfam" id="PF00550">
    <property type="entry name" value="PP-binding"/>
    <property type="match status" value="1"/>
</dbReference>
<dbReference type="Gene3D" id="1.10.1200.10">
    <property type="entry name" value="ACP-like"/>
    <property type="match status" value="1"/>
</dbReference>
<comment type="similarity">
    <text evidence="2">Belongs to the ATP-dependent AMP-binding enzyme family.</text>
</comment>
<keyword evidence="3" id="KW-0596">Phosphopantetheine</keyword>
<dbReference type="EMBL" id="UGSC01000001">
    <property type="protein sequence ID" value="SUA67089.1"/>
    <property type="molecule type" value="Genomic_DNA"/>
</dbReference>
<evidence type="ECO:0000256" key="6">
    <source>
        <dbReference type="ARBA" id="ARBA00023194"/>
    </source>
</evidence>
<dbReference type="PRINTS" id="PR00154">
    <property type="entry name" value="AMPBINDING"/>
</dbReference>
<feature type="domain" description="Carrier" evidence="7">
    <location>
        <begin position="560"/>
        <end position="637"/>
    </location>
</feature>
<dbReference type="InterPro" id="IPR020845">
    <property type="entry name" value="AMP-binding_CS"/>
</dbReference>
<dbReference type="PANTHER" id="PTHR45527">
    <property type="entry name" value="NONRIBOSOMAL PEPTIDE SYNTHETASE"/>
    <property type="match status" value="1"/>
</dbReference>
<proteinExistence type="inferred from homology"/>
<gene>
    <name evidence="8" type="primary">bacC</name>
    <name evidence="8" type="ORF">NCTC10343_01167</name>
</gene>
<dbReference type="GO" id="GO:0031177">
    <property type="term" value="F:phosphopantetheine binding"/>
    <property type="evidence" value="ECO:0007669"/>
    <property type="project" value="InterPro"/>
</dbReference>
<accession>A0A378XU41</accession>
<dbReference type="InterPro" id="IPR020806">
    <property type="entry name" value="PKS_PP-bd"/>
</dbReference>
<dbReference type="Proteomes" id="UP000254400">
    <property type="component" value="Unassembled WGS sequence"/>
</dbReference>
<dbReference type="PANTHER" id="PTHR45527:SF1">
    <property type="entry name" value="FATTY ACID SYNTHASE"/>
    <property type="match status" value="1"/>
</dbReference>
<dbReference type="InterPro" id="IPR020459">
    <property type="entry name" value="AMP-binding"/>
</dbReference>
<dbReference type="InterPro" id="IPR042099">
    <property type="entry name" value="ANL_N_sf"/>
</dbReference>
<evidence type="ECO:0000313" key="8">
    <source>
        <dbReference type="EMBL" id="SUA67089.1"/>
    </source>
</evidence>
<dbReference type="Pfam" id="PF13193">
    <property type="entry name" value="AMP-binding_C"/>
    <property type="match status" value="1"/>
</dbReference>
<dbReference type="InterPro" id="IPR010071">
    <property type="entry name" value="AA_adenyl_dom"/>
</dbReference>
<evidence type="ECO:0000313" key="9">
    <source>
        <dbReference type="Proteomes" id="UP000254400"/>
    </source>
</evidence>
<dbReference type="PROSITE" id="PS50075">
    <property type="entry name" value="CARRIER"/>
    <property type="match status" value="1"/>
</dbReference>
<dbReference type="InterPro" id="IPR036736">
    <property type="entry name" value="ACP-like_sf"/>
</dbReference>
<evidence type="ECO:0000256" key="5">
    <source>
        <dbReference type="ARBA" id="ARBA00022737"/>
    </source>
</evidence>
<keyword evidence="6" id="KW-0045">Antibiotic biosynthesis</keyword>
<dbReference type="FunFam" id="3.40.50.980:FF:000001">
    <property type="entry name" value="Non-ribosomal peptide synthetase"/>
    <property type="match status" value="1"/>
</dbReference>
<evidence type="ECO:0000256" key="2">
    <source>
        <dbReference type="ARBA" id="ARBA00006432"/>
    </source>
</evidence>
<dbReference type="GO" id="GO:0005737">
    <property type="term" value="C:cytoplasm"/>
    <property type="evidence" value="ECO:0007669"/>
    <property type="project" value="TreeGrafter"/>
</dbReference>
<dbReference type="InterPro" id="IPR009081">
    <property type="entry name" value="PP-bd_ACP"/>
</dbReference>
<name>A0A378XU41_PAEPO</name>
<dbReference type="InterPro" id="IPR045851">
    <property type="entry name" value="AMP-bd_C_sf"/>
</dbReference>
<dbReference type="InterPro" id="IPR000873">
    <property type="entry name" value="AMP-dep_synth/lig_dom"/>
</dbReference>
<keyword evidence="5" id="KW-0677">Repeat</keyword>
<dbReference type="AlphaFoldDB" id="A0A378XU41"/>
<dbReference type="Pfam" id="PF00501">
    <property type="entry name" value="AMP-binding"/>
    <property type="match status" value="1"/>
</dbReference>
<dbReference type="FunFam" id="1.10.1200.10:FF:000005">
    <property type="entry name" value="Nonribosomal peptide synthetase 1"/>
    <property type="match status" value="1"/>
</dbReference>
<dbReference type="GeneID" id="93349966"/>
<dbReference type="GO" id="GO:0044550">
    <property type="term" value="P:secondary metabolite biosynthetic process"/>
    <property type="evidence" value="ECO:0007669"/>
    <property type="project" value="TreeGrafter"/>
</dbReference>
<evidence type="ECO:0000256" key="4">
    <source>
        <dbReference type="ARBA" id="ARBA00022553"/>
    </source>
</evidence>
<dbReference type="RefSeq" id="WP_019686387.1">
    <property type="nucleotide sequence ID" value="NZ_CP036496.1"/>
</dbReference>